<accession>A0A2Z7A5J7</accession>
<sequence>MKVLYSASEAPFKHSNKKNDMKVEYRLLHDIVAKSLSAKAGSFDVVTTEKFEMMVAITAGLKVNWAHVLFKTLVAMVSSPGKQSPGNTVPLSILLEKLVKADLGVSVDLNLLKVLNHNSVLTYMKKNQAASQAGEGSKTSGDKTVVEPKLEKVEKNKKEIVMTSLDGDMCPLATLGVGKTGEAGAKHKLVIAPFDSEATLPLLEIKKKQRTKRPKPINPTVYDQAETTPAPVPVIPAEAEGVSTSVAQEKDVGRRVSAGSFAFSPMEIREIRDGNFPRGFGGPRGKPETGRTLEFEHRAQADEQPAQQEEMTMIEQQAQDHVEELSLVVQNVEGSEAADSVEHQAQEEERQAPEAEQPVVHQDQAGSSPSSPKNSSFSVHYSDSVTNNEYHQDPVSSNLHMVQYTEHRDNSEEEEDFAQAGPQPFNFSSPPEDFDVVSELKTVKRVVESLESKGDMTRDDRAYMKHNSNIFRRAFYKKMDEVVTSVNTSQTVMETNLVRQFTESQQHLASDLDFIKLHLA</sequence>
<reference evidence="2 3" key="1">
    <citation type="journal article" date="2015" name="Proc. Natl. Acad. Sci. U.S.A.">
        <title>The resurrection genome of Boea hygrometrica: A blueprint for survival of dehydration.</title>
        <authorList>
            <person name="Xiao L."/>
            <person name="Yang G."/>
            <person name="Zhang L."/>
            <person name="Yang X."/>
            <person name="Zhao S."/>
            <person name="Ji Z."/>
            <person name="Zhou Q."/>
            <person name="Hu M."/>
            <person name="Wang Y."/>
            <person name="Chen M."/>
            <person name="Xu Y."/>
            <person name="Jin H."/>
            <person name="Xiao X."/>
            <person name="Hu G."/>
            <person name="Bao F."/>
            <person name="Hu Y."/>
            <person name="Wan P."/>
            <person name="Li L."/>
            <person name="Deng X."/>
            <person name="Kuang T."/>
            <person name="Xiang C."/>
            <person name="Zhu J.K."/>
            <person name="Oliver M.J."/>
            <person name="He Y."/>
        </authorList>
    </citation>
    <scope>NUCLEOTIDE SEQUENCE [LARGE SCALE GENOMIC DNA]</scope>
    <source>
        <strain evidence="3">cv. XS01</strain>
    </source>
</reference>
<proteinExistence type="predicted"/>
<feature type="region of interest" description="Disordered" evidence="1">
    <location>
        <begin position="405"/>
        <end position="429"/>
    </location>
</feature>
<feature type="region of interest" description="Disordered" evidence="1">
    <location>
        <begin position="335"/>
        <end position="381"/>
    </location>
</feature>
<evidence type="ECO:0000313" key="2">
    <source>
        <dbReference type="EMBL" id="KZV16814.1"/>
    </source>
</evidence>
<keyword evidence="3" id="KW-1185">Reference proteome</keyword>
<organism evidence="2 3">
    <name type="scientific">Dorcoceras hygrometricum</name>
    <dbReference type="NCBI Taxonomy" id="472368"/>
    <lineage>
        <taxon>Eukaryota</taxon>
        <taxon>Viridiplantae</taxon>
        <taxon>Streptophyta</taxon>
        <taxon>Embryophyta</taxon>
        <taxon>Tracheophyta</taxon>
        <taxon>Spermatophyta</taxon>
        <taxon>Magnoliopsida</taxon>
        <taxon>eudicotyledons</taxon>
        <taxon>Gunneridae</taxon>
        <taxon>Pentapetalae</taxon>
        <taxon>asterids</taxon>
        <taxon>lamiids</taxon>
        <taxon>Lamiales</taxon>
        <taxon>Gesneriaceae</taxon>
        <taxon>Didymocarpoideae</taxon>
        <taxon>Trichosporeae</taxon>
        <taxon>Loxocarpinae</taxon>
        <taxon>Dorcoceras</taxon>
    </lineage>
</organism>
<dbReference type="AlphaFoldDB" id="A0A2Z7A5J7"/>
<feature type="compositionally biased region" description="Basic and acidic residues" evidence="1">
    <location>
        <begin position="340"/>
        <end position="353"/>
    </location>
</feature>
<protein>
    <submittedName>
        <fullName evidence="2">Uncharacterized protein</fullName>
    </submittedName>
</protein>
<gene>
    <name evidence="2" type="ORF">F511_18607</name>
</gene>
<feature type="compositionally biased region" description="Low complexity" evidence="1">
    <location>
        <begin position="367"/>
        <end position="378"/>
    </location>
</feature>
<name>A0A2Z7A5J7_9LAMI</name>
<evidence type="ECO:0000313" key="3">
    <source>
        <dbReference type="Proteomes" id="UP000250235"/>
    </source>
</evidence>
<dbReference type="Proteomes" id="UP000250235">
    <property type="component" value="Unassembled WGS sequence"/>
</dbReference>
<dbReference type="EMBL" id="KV018559">
    <property type="protein sequence ID" value="KZV16814.1"/>
    <property type="molecule type" value="Genomic_DNA"/>
</dbReference>
<evidence type="ECO:0000256" key="1">
    <source>
        <dbReference type="SAM" id="MobiDB-lite"/>
    </source>
</evidence>